<protein>
    <submittedName>
        <fullName evidence="2">Transcriptional regulator</fullName>
    </submittedName>
</protein>
<dbReference type="AlphaFoldDB" id="A0A0J6SIL4"/>
<dbReference type="Gene3D" id="3.30.70.1230">
    <property type="entry name" value="Nucleotide cyclase"/>
    <property type="match status" value="2"/>
</dbReference>
<dbReference type="PROSITE" id="PS50125">
    <property type="entry name" value="GUANYLATE_CYCLASE_2"/>
    <property type="match status" value="2"/>
</dbReference>
<gene>
    <name evidence="2" type="ORF">VQ02_17970</name>
</gene>
<feature type="domain" description="Guanylate cyclase" evidence="1">
    <location>
        <begin position="290"/>
        <end position="412"/>
    </location>
</feature>
<accession>A0A0J6SIL4</accession>
<dbReference type="GO" id="GO:0004016">
    <property type="term" value="F:adenylate cyclase activity"/>
    <property type="evidence" value="ECO:0007669"/>
    <property type="project" value="UniProtKB-ARBA"/>
</dbReference>
<keyword evidence="3" id="KW-1185">Reference proteome</keyword>
<feature type="domain" description="Guanylate cyclase" evidence="1">
    <location>
        <begin position="49"/>
        <end position="194"/>
    </location>
</feature>
<evidence type="ECO:0000259" key="1">
    <source>
        <dbReference type="PROSITE" id="PS50125"/>
    </source>
</evidence>
<dbReference type="InterPro" id="IPR001054">
    <property type="entry name" value="A/G_cyclase"/>
</dbReference>
<proteinExistence type="predicted"/>
<dbReference type="Proteomes" id="UP000035955">
    <property type="component" value="Unassembled WGS sequence"/>
</dbReference>
<dbReference type="Pfam" id="PF00211">
    <property type="entry name" value="Guanylate_cyc"/>
    <property type="match status" value="1"/>
</dbReference>
<dbReference type="GO" id="GO:0035556">
    <property type="term" value="P:intracellular signal transduction"/>
    <property type="evidence" value="ECO:0007669"/>
    <property type="project" value="InterPro"/>
</dbReference>
<dbReference type="GO" id="GO:0009190">
    <property type="term" value="P:cyclic nucleotide biosynthetic process"/>
    <property type="evidence" value="ECO:0007669"/>
    <property type="project" value="InterPro"/>
</dbReference>
<evidence type="ECO:0000313" key="3">
    <source>
        <dbReference type="Proteomes" id="UP000035955"/>
    </source>
</evidence>
<dbReference type="OrthoDB" id="229671at2"/>
<dbReference type="RefSeq" id="WP_048445562.1">
    <property type="nucleotide sequence ID" value="NZ_LABY01000123.1"/>
</dbReference>
<organism evidence="2 3">
    <name type="scientific">Methylobacterium variabile</name>
    <dbReference type="NCBI Taxonomy" id="298794"/>
    <lineage>
        <taxon>Bacteria</taxon>
        <taxon>Pseudomonadati</taxon>
        <taxon>Pseudomonadota</taxon>
        <taxon>Alphaproteobacteria</taxon>
        <taxon>Hyphomicrobiales</taxon>
        <taxon>Methylobacteriaceae</taxon>
        <taxon>Methylobacterium</taxon>
    </lineage>
</organism>
<dbReference type="InterPro" id="IPR029787">
    <property type="entry name" value="Nucleotide_cyclase"/>
</dbReference>
<comment type="caution">
    <text evidence="2">The sequence shown here is derived from an EMBL/GenBank/DDBJ whole genome shotgun (WGS) entry which is preliminary data.</text>
</comment>
<dbReference type="SUPFAM" id="SSF55073">
    <property type="entry name" value="Nucleotide cyclase"/>
    <property type="match status" value="2"/>
</dbReference>
<evidence type="ECO:0000313" key="2">
    <source>
        <dbReference type="EMBL" id="KMO35085.1"/>
    </source>
</evidence>
<reference evidence="2 3" key="1">
    <citation type="submission" date="2015-03" db="EMBL/GenBank/DDBJ databases">
        <title>Genome sequencing of Methylobacterium variabile DSM 16961.</title>
        <authorList>
            <person name="Chaudhry V."/>
            <person name="Patil P.B."/>
        </authorList>
    </citation>
    <scope>NUCLEOTIDE SEQUENCE [LARGE SCALE GENOMIC DNA]</scope>
    <source>
        <strain evidence="2 3">DSM 16961</strain>
    </source>
</reference>
<dbReference type="PATRIC" id="fig|298794.3.peg.775"/>
<dbReference type="EMBL" id="LABY01000123">
    <property type="protein sequence ID" value="KMO35085.1"/>
    <property type="molecule type" value="Genomic_DNA"/>
</dbReference>
<sequence length="517" mass="56249">MAHSWKRDRAAEHIAAKIKDVKKVEIVDFKREMSLGNIPTAKAYRMKAVHLYADILNLDDMLNCTLSEGETCHKRTLRFLDLHGRSVRRILNRADALRVDFHNQRLHAVVHKPYDSDDEEDGGAEARRLHRAVAIAQLVIDVCAATGDDDEYVPAARVRVGIDSGLALVVNNGRNGGREPLFLGDPANHAAKFSAAGSAVGIFLTNNARRAIGLTEVKEPSKTKMTASEVALSQADAKLGLDVEDLAEEWRADLAKNPLSNYEFSRHTPPLRTIDIIALTPSNSRRQEAVSVYADIDGFTAYVARHLEARTSEDVVRALHVIRAELDRVMGVDFEGRRVRFIGDCIHGLLCEGTAQTTDDEETVSTAVLCAGALRSSFELALEKLDEEGVDVKKLGLAIGIEFGPMTLTRLGAHGDRLRCSVSRGVLASESEQKRCTGTQTAIGQVAYKSGTQAVRDLFGPSRRFDGLDYNEAVEGLAADGDRTAKAIKAEAFAAAAPAVKRAADQVVTPYVEVGGE</sequence>
<name>A0A0J6SIL4_9HYPH</name>